<proteinExistence type="predicted"/>
<dbReference type="AlphaFoldDB" id="G4ZKS7"/>
<organism evidence="1 2">
    <name type="scientific">Phytophthora sojae (strain P6497)</name>
    <name type="common">Soybean stem and root rot agent</name>
    <name type="synonym">Phytophthora megasperma f. sp. glycines</name>
    <dbReference type="NCBI Taxonomy" id="1094619"/>
    <lineage>
        <taxon>Eukaryota</taxon>
        <taxon>Sar</taxon>
        <taxon>Stramenopiles</taxon>
        <taxon>Oomycota</taxon>
        <taxon>Peronosporomycetes</taxon>
        <taxon>Peronosporales</taxon>
        <taxon>Peronosporaceae</taxon>
        <taxon>Phytophthora</taxon>
    </lineage>
</organism>
<gene>
    <name evidence="1" type="ORF">PHYSODRAFT_354718</name>
</gene>
<name>G4ZKS7_PHYSP</name>
<accession>G4ZKS7</accession>
<dbReference type="RefSeq" id="XP_009528272.1">
    <property type="nucleotide sequence ID" value="XM_009529977.1"/>
</dbReference>
<dbReference type="EMBL" id="JH159155">
    <property type="protein sequence ID" value="EGZ14523.1"/>
    <property type="molecule type" value="Genomic_DNA"/>
</dbReference>
<evidence type="ECO:0000313" key="2">
    <source>
        <dbReference type="Proteomes" id="UP000002640"/>
    </source>
</evidence>
<protein>
    <submittedName>
        <fullName evidence="1">Uncharacterized protein</fullName>
    </submittedName>
</protein>
<evidence type="ECO:0000313" key="1">
    <source>
        <dbReference type="EMBL" id="EGZ14523.1"/>
    </source>
</evidence>
<dbReference type="GeneID" id="20649677"/>
<reference evidence="1 2" key="1">
    <citation type="journal article" date="2006" name="Science">
        <title>Phytophthora genome sequences uncover evolutionary origins and mechanisms of pathogenesis.</title>
        <authorList>
            <person name="Tyler B.M."/>
            <person name="Tripathy S."/>
            <person name="Zhang X."/>
            <person name="Dehal P."/>
            <person name="Jiang R.H."/>
            <person name="Aerts A."/>
            <person name="Arredondo F.D."/>
            <person name="Baxter L."/>
            <person name="Bensasson D."/>
            <person name="Beynon J.L."/>
            <person name="Chapman J."/>
            <person name="Damasceno C.M."/>
            <person name="Dorrance A.E."/>
            <person name="Dou D."/>
            <person name="Dickerman A.W."/>
            <person name="Dubchak I.L."/>
            <person name="Garbelotto M."/>
            <person name="Gijzen M."/>
            <person name="Gordon S.G."/>
            <person name="Govers F."/>
            <person name="Grunwald N.J."/>
            <person name="Huang W."/>
            <person name="Ivors K.L."/>
            <person name="Jones R.W."/>
            <person name="Kamoun S."/>
            <person name="Krampis K."/>
            <person name="Lamour K.H."/>
            <person name="Lee M.K."/>
            <person name="McDonald W.H."/>
            <person name="Medina M."/>
            <person name="Meijer H.J."/>
            <person name="Nordberg E.K."/>
            <person name="Maclean D.J."/>
            <person name="Ospina-Giraldo M.D."/>
            <person name="Morris P.F."/>
            <person name="Phuntumart V."/>
            <person name="Putnam N.H."/>
            <person name="Rash S."/>
            <person name="Rose J.K."/>
            <person name="Sakihama Y."/>
            <person name="Salamov A.A."/>
            <person name="Savidor A."/>
            <person name="Scheuring C.F."/>
            <person name="Smith B.M."/>
            <person name="Sobral B.W."/>
            <person name="Terry A."/>
            <person name="Torto-Alalibo T.A."/>
            <person name="Win J."/>
            <person name="Xu Z."/>
            <person name="Zhang H."/>
            <person name="Grigoriev I.V."/>
            <person name="Rokhsar D.S."/>
            <person name="Boore J.L."/>
        </authorList>
    </citation>
    <scope>NUCLEOTIDE SEQUENCE [LARGE SCALE GENOMIC DNA]</scope>
    <source>
        <strain evidence="1 2">P6497</strain>
    </source>
</reference>
<dbReference type="InParanoid" id="G4ZKS7"/>
<dbReference type="KEGG" id="psoj:PHYSODRAFT_354718"/>
<sequence length="125" mass="13045">MKKMAVGLGGRSSTFLLDHGNSSVLDLELVTIAGPVSLGAVPCLILEGGGDEFLLGKDALKRLGIDVDQALAKLADSTLLAEEDDEFPVGAELPDQDSTPIATLDQLLERAVANGLPQEHVVAVR</sequence>
<feature type="non-terminal residue" evidence="1">
    <location>
        <position position="1"/>
    </location>
</feature>
<dbReference type="Proteomes" id="UP000002640">
    <property type="component" value="Unassembled WGS sequence"/>
</dbReference>
<keyword evidence="2" id="KW-1185">Reference proteome</keyword>